<sequence>MCQFAITDPNSKHLKTESVIALVEPLHRIPIHPISSARPRAIIFAESHSVFWGTSSHHTMSCYRSICSARLNVPPMQPTPFANQHQLSLTTWAGLPVGGFLHQFETRLNSSWRSAQFIKWYAVLINVVEACFAIHELTERKRIGSAARGGNGAAMGAGGRFRNISRNMHFMMEMIMVQTNGLAIYGLLKPNTMLLLPYIVLHVVTLLLELNYFITRTALGWTWNGQPSTAHSTSSSSSQSWKPKCGTTSLSMLVFVAFNLLIMIGAKFATTMRPDS</sequence>
<evidence type="ECO:0000313" key="2">
    <source>
        <dbReference type="EnsemblMetazoa" id="AALFPA23_016804.P24530"/>
    </source>
</evidence>
<reference evidence="2" key="2">
    <citation type="submission" date="2025-05" db="UniProtKB">
        <authorList>
            <consortium name="EnsemblMetazoa"/>
        </authorList>
    </citation>
    <scope>IDENTIFICATION</scope>
    <source>
        <strain evidence="2">Foshan</strain>
    </source>
</reference>
<evidence type="ECO:0000256" key="1">
    <source>
        <dbReference type="SAM" id="Phobius"/>
    </source>
</evidence>
<feature type="transmembrane region" description="Helical" evidence="1">
    <location>
        <begin position="250"/>
        <end position="270"/>
    </location>
</feature>
<keyword evidence="3" id="KW-1185">Reference proteome</keyword>
<dbReference type="Proteomes" id="UP000069940">
    <property type="component" value="Unassembled WGS sequence"/>
</dbReference>
<name>A0ABM1ZB63_AEDAL</name>
<proteinExistence type="predicted"/>
<organism evidence="2 3">
    <name type="scientific">Aedes albopictus</name>
    <name type="common">Asian tiger mosquito</name>
    <name type="synonym">Stegomyia albopicta</name>
    <dbReference type="NCBI Taxonomy" id="7160"/>
    <lineage>
        <taxon>Eukaryota</taxon>
        <taxon>Metazoa</taxon>
        <taxon>Ecdysozoa</taxon>
        <taxon>Arthropoda</taxon>
        <taxon>Hexapoda</taxon>
        <taxon>Insecta</taxon>
        <taxon>Pterygota</taxon>
        <taxon>Neoptera</taxon>
        <taxon>Endopterygota</taxon>
        <taxon>Diptera</taxon>
        <taxon>Nematocera</taxon>
        <taxon>Culicoidea</taxon>
        <taxon>Culicidae</taxon>
        <taxon>Culicinae</taxon>
        <taxon>Aedini</taxon>
        <taxon>Aedes</taxon>
        <taxon>Stegomyia</taxon>
    </lineage>
</organism>
<evidence type="ECO:0000313" key="3">
    <source>
        <dbReference type="Proteomes" id="UP000069940"/>
    </source>
</evidence>
<keyword evidence="1" id="KW-0472">Membrane</keyword>
<dbReference type="GeneID" id="109425894"/>
<protein>
    <submittedName>
        <fullName evidence="2">Uncharacterized protein</fullName>
    </submittedName>
</protein>
<keyword evidence="1" id="KW-1133">Transmembrane helix</keyword>
<dbReference type="EnsemblMetazoa" id="AALFPA23_016804.R24530">
    <property type="protein sequence ID" value="AALFPA23_016804.P24530"/>
    <property type="gene ID" value="AALFPA23_016804"/>
</dbReference>
<dbReference type="RefSeq" id="XP_062716850.1">
    <property type="nucleotide sequence ID" value="XM_062860866.1"/>
</dbReference>
<reference evidence="3" key="1">
    <citation type="journal article" date="2015" name="Proc. Natl. Acad. Sci. U.S.A.">
        <title>Genome sequence of the Asian Tiger mosquito, Aedes albopictus, reveals insights into its biology, genetics, and evolution.</title>
        <authorList>
            <person name="Chen X.G."/>
            <person name="Jiang X."/>
            <person name="Gu J."/>
            <person name="Xu M."/>
            <person name="Wu Y."/>
            <person name="Deng Y."/>
            <person name="Zhang C."/>
            <person name="Bonizzoni M."/>
            <person name="Dermauw W."/>
            <person name="Vontas J."/>
            <person name="Armbruster P."/>
            <person name="Huang X."/>
            <person name="Yang Y."/>
            <person name="Zhang H."/>
            <person name="He W."/>
            <person name="Peng H."/>
            <person name="Liu Y."/>
            <person name="Wu K."/>
            <person name="Chen J."/>
            <person name="Lirakis M."/>
            <person name="Topalis P."/>
            <person name="Van Leeuwen T."/>
            <person name="Hall A.B."/>
            <person name="Jiang X."/>
            <person name="Thorpe C."/>
            <person name="Mueller R.L."/>
            <person name="Sun C."/>
            <person name="Waterhouse R.M."/>
            <person name="Yan G."/>
            <person name="Tu Z.J."/>
            <person name="Fang X."/>
            <person name="James A.A."/>
        </authorList>
    </citation>
    <scope>NUCLEOTIDE SEQUENCE [LARGE SCALE GENOMIC DNA]</scope>
    <source>
        <strain evidence="3">Foshan</strain>
    </source>
</reference>
<keyword evidence="1" id="KW-0812">Transmembrane</keyword>
<feature type="transmembrane region" description="Helical" evidence="1">
    <location>
        <begin position="194"/>
        <end position="214"/>
    </location>
</feature>
<accession>A0ABM1ZB63</accession>